<evidence type="ECO:0000313" key="3">
    <source>
        <dbReference type="EMBL" id="GIF83311.1"/>
    </source>
</evidence>
<organism evidence="3 4">
    <name type="scientific">Catellatospora bangladeshensis</name>
    <dbReference type="NCBI Taxonomy" id="310355"/>
    <lineage>
        <taxon>Bacteria</taxon>
        <taxon>Bacillati</taxon>
        <taxon>Actinomycetota</taxon>
        <taxon>Actinomycetes</taxon>
        <taxon>Micromonosporales</taxon>
        <taxon>Micromonosporaceae</taxon>
        <taxon>Catellatospora</taxon>
    </lineage>
</organism>
<keyword evidence="1" id="KW-0812">Transmembrane</keyword>
<keyword evidence="1" id="KW-0472">Membrane</keyword>
<dbReference type="InterPro" id="IPR058058">
    <property type="entry name" value="CBU_0592-like"/>
</dbReference>
<gene>
    <name evidence="3" type="ORF">Cba03nite_46600</name>
</gene>
<sequence>MDLLIELIGWAGAAALLLAYGLLSGGRITSGTVYQLLNLGGSVALAVNAFYHRALPSAVLNVIWLVIGLAALRGLAARRSRDRAAESTPAQRT</sequence>
<comment type="caution">
    <text evidence="3">The sequence shown here is derived from an EMBL/GenBank/DDBJ whole genome shotgun (WGS) entry which is preliminary data.</text>
</comment>
<protein>
    <recommendedName>
        <fullName evidence="2">CBU-0592-like domain-containing protein</fullName>
    </recommendedName>
</protein>
<dbReference type="Proteomes" id="UP000601223">
    <property type="component" value="Unassembled WGS sequence"/>
</dbReference>
<dbReference type="AlphaFoldDB" id="A0A8J3JME0"/>
<proteinExistence type="predicted"/>
<dbReference type="NCBIfam" id="NF047864">
    <property type="entry name" value="CBU_0592_membra"/>
    <property type="match status" value="1"/>
</dbReference>
<reference evidence="3 4" key="1">
    <citation type="submission" date="2021-01" db="EMBL/GenBank/DDBJ databases">
        <title>Whole genome shotgun sequence of Catellatospora bangladeshensis NBRC 107357.</title>
        <authorList>
            <person name="Komaki H."/>
            <person name="Tamura T."/>
        </authorList>
    </citation>
    <scope>NUCLEOTIDE SEQUENCE [LARGE SCALE GENOMIC DNA]</scope>
    <source>
        <strain evidence="3 4">NBRC 107357</strain>
    </source>
</reference>
<dbReference type="Pfam" id="PF26604">
    <property type="entry name" value="CBU_0592"/>
    <property type="match status" value="1"/>
</dbReference>
<evidence type="ECO:0000256" key="1">
    <source>
        <dbReference type="SAM" id="Phobius"/>
    </source>
</evidence>
<feature type="transmembrane region" description="Helical" evidence="1">
    <location>
        <begin position="7"/>
        <end position="26"/>
    </location>
</feature>
<feature type="domain" description="CBU-0592-like" evidence="2">
    <location>
        <begin position="6"/>
        <end position="77"/>
    </location>
</feature>
<accession>A0A8J3JME0</accession>
<evidence type="ECO:0000259" key="2">
    <source>
        <dbReference type="Pfam" id="PF26604"/>
    </source>
</evidence>
<keyword evidence="1" id="KW-1133">Transmembrane helix</keyword>
<evidence type="ECO:0000313" key="4">
    <source>
        <dbReference type="Proteomes" id="UP000601223"/>
    </source>
</evidence>
<dbReference type="RefSeq" id="WP_203749946.1">
    <property type="nucleotide sequence ID" value="NZ_BONF01000028.1"/>
</dbReference>
<feature type="transmembrane region" description="Helical" evidence="1">
    <location>
        <begin position="58"/>
        <end position="76"/>
    </location>
</feature>
<name>A0A8J3JME0_9ACTN</name>
<keyword evidence="4" id="KW-1185">Reference proteome</keyword>
<dbReference type="EMBL" id="BONF01000028">
    <property type="protein sequence ID" value="GIF83311.1"/>
    <property type="molecule type" value="Genomic_DNA"/>
</dbReference>